<feature type="transmembrane region" description="Helical" evidence="1">
    <location>
        <begin position="343"/>
        <end position="363"/>
    </location>
</feature>
<dbReference type="RefSeq" id="WP_126617709.1">
    <property type="nucleotide sequence ID" value="NZ_CP034562.1"/>
</dbReference>
<feature type="transmembrane region" description="Helical" evidence="1">
    <location>
        <begin position="12"/>
        <end position="32"/>
    </location>
</feature>
<feature type="transmembrane region" description="Helical" evidence="1">
    <location>
        <begin position="308"/>
        <end position="331"/>
    </location>
</feature>
<dbReference type="Gene3D" id="1.25.40.10">
    <property type="entry name" value="Tetratricopeptide repeat domain"/>
    <property type="match status" value="2"/>
</dbReference>
<keyword evidence="3" id="KW-1185">Reference proteome</keyword>
<keyword evidence="1" id="KW-0472">Membrane</keyword>
<sequence>MENHSFNKETIVKYISITALISNILILLTLKIEGLSERIGWGINGYVDTIKTPLFDFEKWQTVFSIQVDSFLVLENYVGNNITFSTEIYTFYGLALLIGFSIFLGSISGLTRIWHAVLFGIFALLIGTLHLENLQILSSIHDKAFTGVVLLIYIAVSYYFHVKKTINFTYRLLCYLFIGGILSSIISLLGNTEYWIAESVSYSFGSLAILSLLFVLFISTAIPFGILFLTSFKNIGGNNGDSARHFYVFYTIYSLNLVYAYLVEFHSIDWGLYYIPPALLFVISTVVGLYIIKQQEELFHIAVRESQIIYWIYLGGSIIATATYCFHLAIFDTSFTHVMDQSILILFIGFGFVSVIYISYNFYDVLKKNLPAYKVAFKPQNIDFLSTWAIGLLLSIGLFYINNFNVYRNSWVAYYNGLGDIELLQDNAYLAEERYNFSNMYNSWNFKGNYMLGSIAEQNKKYSAAYVRFDKSSKETTTPQSFIKSAQLQVNNKNLLEAILILQKGIQQFPSNKEIYNNLALSFYEINEIDSTLFYLDKGQKISGEDSNILSSNFLGVATLSKTDITKLEGHLNELNNSTKVSEAVNQLAYLNSNAVGGNKPFIPDFLADSLLNGDQVSYIYNYTINATFRDGYNDIDKYISKYLNNYENSEYKQQLLFASALNNLNSEKYYSSWSNFDELSNKYGQTNGYYDFLLGLNAFQNNKFELAYEHLNTAFKTGQTSAIYPLALVASQLKSKVESKKIWDNVFKLNMIEDPSIIKYYLDNDKIRDFTATDYVNYIVFNHKKKSVQDLFQHILKISSEQNQIELIELLLQDYISNRDTDKAIALIKEVEASFTLNNELATLILHTNYLLKISSLNIDDLIKVLDTTSAEGKLYSDIYKNTNFLKNEDVESLFWNDAFGEFYSSKLISEEKTEEAYQLVSDLLKVNPYSEIATANYIRVCFKLGLKQYAESSRLEAEYLLSSSASNRINELYSRLKIEYQKEISTWE</sequence>
<name>A0A3S9P7P8_9BACT</name>
<organism evidence="2 3">
    <name type="scientific">Flammeovirga pectinis</name>
    <dbReference type="NCBI Taxonomy" id="2494373"/>
    <lineage>
        <taxon>Bacteria</taxon>
        <taxon>Pseudomonadati</taxon>
        <taxon>Bacteroidota</taxon>
        <taxon>Cytophagia</taxon>
        <taxon>Cytophagales</taxon>
        <taxon>Flammeovirgaceae</taxon>
        <taxon>Flammeovirga</taxon>
    </lineage>
</organism>
<dbReference type="KEGG" id="fll:EI427_18975"/>
<feature type="transmembrane region" description="Helical" evidence="1">
    <location>
        <begin position="202"/>
        <end position="232"/>
    </location>
</feature>
<evidence type="ECO:0000256" key="1">
    <source>
        <dbReference type="SAM" id="Phobius"/>
    </source>
</evidence>
<dbReference type="Proteomes" id="UP000267268">
    <property type="component" value="Chromosome 1"/>
</dbReference>
<dbReference type="AlphaFoldDB" id="A0A3S9P7P8"/>
<feature type="transmembrane region" description="Helical" evidence="1">
    <location>
        <begin position="113"/>
        <end position="131"/>
    </location>
</feature>
<feature type="transmembrane region" description="Helical" evidence="1">
    <location>
        <begin position="172"/>
        <end position="190"/>
    </location>
</feature>
<accession>A0A3S9P7P8</accession>
<feature type="transmembrane region" description="Helical" evidence="1">
    <location>
        <begin position="143"/>
        <end position="160"/>
    </location>
</feature>
<feature type="transmembrane region" description="Helical" evidence="1">
    <location>
        <begin position="384"/>
        <end position="401"/>
    </location>
</feature>
<dbReference type="OrthoDB" id="973593at2"/>
<proteinExistence type="predicted"/>
<dbReference type="EMBL" id="CP034562">
    <property type="protein sequence ID" value="AZQ64229.1"/>
    <property type="molecule type" value="Genomic_DNA"/>
</dbReference>
<gene>
    <name evidence="2" type="ORF">EI427_18975</name>
</gene>
<protein>
    <submittedName>
        <fullName evidence="2">Uncharacterized protein</fullName>
    </submittedName>
</protein>
<keyword evidence="1" id="KW-1133">Transmembrane helix</keyword>
<dbReference type="SUPFAM" id="SSF48452">
    <property type="entry name" value="TPR-like"/>
    <property type="match status" value="1"/>
</dbReference>
<feature type="transmembrane region" description="Helical" evidence="1">
    <location>
        <begin position="88"/>
        <end position="106"/>
    </location>
</feature>
<evidence type="ECO:0000313" key="2">
    <source>
        <dbReference type="EMBL" id="AZQ64229.1"/>
    </source>
</evidence>
<feature type="transmembrane region" description="Helical" evidence="1">
    <location>
        <begin position="274"/>
        <end position="292"/>
    </location>
</feature>
<feature type="transmembrane region" description="Helical" evidence="1">
    <location>
        <begin position="244"/>
        <end position="262"/>
    </location>
</feature>
<keyword evidence="1" id="KW-0812">Transmembrane</keyword>
<reference evidence="2 3" key="1">
    <citation type="submission" date="2018-12" db="EMBL/GenBank/DDBJ databases">
        <title>Flammeovirga pectinis sp. nov., isolated from the gut of the Korean scallop, Patinopecten yessoensis.</title>
        <authorList>
            <person name="Bae J.-W."/>
            <person name="Jeong Y.-S."/>
            <person name="Kang W."/>
        </authorList>
    </citation>
    <scope>NUCLEOTIDE SEQUENCE [LARGE SCALE GENOMIC DNA]</scope>
    <source>
        <strain evidence="2 3">L12M1</strain>
    </source>
</reference>
<dbReference type="InterPro" id="IPR011990">
    <property type="entry name" value="TPR-like_helical_dom_sf"/>
</dbReference>
<evidence type="ECO:0000313" key="3">
    <source>
        <dbReference type="Proteomes" id="UP000267268"/>
    </source>
</evidence>